<evidence type="ECO:0000313" key="1">
    <source>
        <dbReference type="EMBL" id="MBD7936902.1"/>
    </source>
</evidence>
<accession>A0ABR8QN02</accession>
<sequence>MVPEVICPNCERRAKMDKTLTAQSNQNLIFHCPYCQYRSRNIHTSKG</sequence>
<evidence type="ECO:0000313" key="2">
    <source>
        <dbReference type="Proteomes" id="UP000657931"/>
    </source>
</evidence>
<reference evidence="1 2" key="1">
    <citation type="submission" date="2020-08" db="EMBL/GenBank/DDBJ databases">
        <title>A Genomic Blueprint of the Chicken Gut Microbiome.</title>
        <authorList>
            <person name="Gilroy R."/>
            <person name="Ravi A."/>
            <person name="Getino M."/>
            <person name="Pursley I."/>
            <person name="Horton D.L."/>
            <person name="Alikhan N.-F."/>
            <person name="Baker D."/>
            <person name="Gharbi K."/>
            <person name="Hall N."/>
            <person name="Watson M."/>
            <person name="Adriaenssens E.M."/>
            <person name="Foster-Nyarko E."/>
            <person name="Jarju S."/>
            <person name="Secka A."/>
            <person name="Antonio M."/>
            <person name="Oren A."/>
            <person name="Chaudhuri R."/>
            <person name="La Ragione R.M."/>
            <person name="Hildebrand F."/>
            <person name="Pallen M.J."/>
        </authorList>
    </citation>
    <scope>NUCLEOTIDE SEQUENCE [LARGE SCALE GENOMIC DNA]</scope>
    <source>
        <strain evidence="1 2">Sa5YUA1</strain>
    </source>
</reference>
<dbReference type="RefSeq" id="WP_191812545.1">
    <property type="nucleotide sequence ID" value="NZ_JACSQT010000002.1"/>
</dbReference>
<proteinExistence type="predicted"/>
<organism evidence="1 2">
    <name type="scientific">Cytobacillus stercorigallinarum</name>
    <dbReference type="NCBI Taxonomy" id="2762240"/>
    <lineage>
        <taxon>Bacteria</taxon>
        <taxon>Bacillati</taxon>
        <taxon>Bacillota</taxon>
        <taxon>Bacilli</taxon>
        <taxon>Bacillales</taxon>
        <taxon>Bacillaceae</taxon>
        <taxon>Cytobacillus</taxon>
    </lineage>
</organism>
<gene>
    <name evidence="1" type="ORF">H9655_07650</name>
</gene>
<name>A0ABR8QN02_9BACI</name>
<dbReference type="Proteomes" id="UP000657931">
    <property type="component" value="Unassembled WGS sequence"/>
</dbReference>
<dbReference type="EMBL" id="JACSQT010000002">
    <property type="protein sequence ID" value="MBD7936902.1"/>
    <property type="molecule type" value="Genomic_DNA"/>
</dbReference>
<comment type="caution">
    <text evidence="1">The sequence shown here is derived from an EMBL/GenBank/DDBJ whole genome shotgun (WGS) entry which is preliminary data.</text>
</comment>
<protein>
    <submittedName>
        <fullName evidence="1">Uncharacterized protein</fullName>
    </submittedName>
</protein>
<keyword evidence="2" id="KW-1185">Reference proteome</keyword>